<feature type="domain" description="Right handed beta helix" evidence="1">
    <location>
        <begin position="63"/>
        <end position="160"/>
    </location>
</feature>
<dbReference type="Pfam" id="PF18962">
    <property type="entry name" value="Por_Secre_tail"/>
    <property type="match status" value="1"/>
</dbReference>
<dbReference type="RefSeq" id="WP_111630464.1">
    <property type="nucleotide sequence ID" value="NZ_QLMC01000005.1"/>
</dbReference>
<sequence>MFFTLLFTGSFLRVQDNGGGIYTWTGNDLHLIGRGSKILDNIILNGIGAGSGTSNPSELPSHGIYMDDNTGSVEVRGNTVAFCNGNGLLLQNSHEIDLKDNTIFSNGTQLLINKRGNYKLKGNTIYKNKLFSKERGQMVLKALSDIDDIRQFGNFDNNYYCRPIDDRFIINTISNDATSSIYTMCTLDDWKSIYNFDFNSKSTPIKIPPYNKVTITGKNKFSNSTFSKNINDVSTWSASNNCDIKWNSDEKLDGGSLMVSFNNKNASIKDRRAIITMEIGGVSVTKKYILKFSLLGTKNNRNFQVFLRKHDVPYNDISPRYYCNISKVRTEQEFAFSFPATENKAFLVFDVSQDDSTFFVDNLQLHEADFALTNPDDYIRFEYNASNSNKIVNLNNNIYIDIENSIYQGNITLKPWTSIILLKSLNINPLDKASVPSGNLIKKIMKLNWHSNSNASYFDTDSSINNGIVKREVFSLKEYTTEEDAKDDYQIPQMSPNLSKISSPTNLPDGYKNNWLSSFPNPANKVISITLPNEVSDKSLSTRILISTGQVLEQKIVQTYANRLFMLDISKYPSGLYIIELNTNLYSYKAKIIKQ</sequence>
<dbReference type="InterPro" id="IPR039448">
    <property type="entry name" value="Beta_helix"/>
</dbReference>
<comment type="caution">
    <text evidence="3">The sequence shown here is derived from an EMBL/GenBank/DDBJ whole genome shotgun (WGS) entry which is preliminary data.</text>
</comment>
<gene>
    <name evidence="3" type="ORF">LX87_04483</name>
</gene>
<protein>
    <submittedName>
        <fullName evidence="3">Putative secreted protein (Por secretion system target)</fullName>
    </submittedName>
</protein>
<dbReference type="NCBIfam" id="TIGR04183">
    <property type="entry name" value="Por_Secre_tail"/>
    <property type="match status" value="1"/>
</dbReference>
<dbReference type="SUPFAM" id="SSF51126">
    <property type="entry name" value="Pectin lyase-like"/>
    <property type="match status" value="1"/>
</dbReference>
<feature type="domain" description="Secretion system C-terminal sorting" evidence="2">
    <location>
        <begin position="519"/>
        <end position="593"/>
    </location>
</feature>
<evidence type="ECO:0000259" key="1">
    <source>
        <dbReference type="Pfam" id="PF13229"/>
    </source>
</evidence>
<organism evidence="3 4">
    <name type="scientific">Larkinella arboricola</name>
    <dbReference type="NCBI Taxonomy" id="643671"/>
    <lineage>
        <taxon>Bacteria</taxon>
        <taxon>Pseudomonadati</taxon>
        <taxon>Bacteroidota</taxon>
        <taxon>Cytophagia</taxon>
        <taxon>Cytophagales</taxon>
        <taxon>Spirosomataceae</taxon>
        <taxon>Larkinella</taxon>
    </lineage>
</organism>
<dbReference type="InterPro" id="IPR012334">
    <property type="entry name" value="Pectin_lyas_fold"/>
</dbReference>
<dbReference type="OrthoDB" id="976933at2"/>
<dbReference type="Pfam" id="PF13229">
    <property type="entry name" value="Beta_helix"/>
    <property type="match status" value="1"/>
</dbReference>
<dbReference type="SUPFAM" id="SSF49785">
    <property type="entry name" value="Galactose-binding domain-like"/>
    <property type="match status" value="1"/>
</dbReference>
<dbReference type="Proteomes" id="UP000248790">
    <property type="component" value="Unassembled WGS sequence"/>
</dbReference>
<reference evidence="3 4" key="1">
    <citation type="submission" date="2018-06" db="EMBL/GenBank/DDBJ databases">
        <title>Genomic Encyclopedia of Archaeal and Bacterial Type Strains, Phase II (KMG-II): from individual species to whole genera.</title>
        <authorList>
            <person name="Goeker M."/>
        </authorList>
    </citation>
    <scope>NUCLEOTIDE SEQUENCE [LARGE SCALE GENOMIC DNA]</scope>
    <source>
        <strain evidence="3 4">DSM 21851</strain>
    </source>
</reference>
<evidence type="ECO:0000313" key="3">
    <source>
        <dbReference type="EMBL" id="RAJ94596.1"/>
    </source>
</evidence>
<dbReference type="Gene3D" id="2.160.20.10">
    <property type="entry name" value="Single-stranded right-handed beta-helix, Pectin lyase-like"/>
    <property type="match status" value="1"/>
</dbReference>
<dbReference type="AlphaFoldDB" id="A0A327WRN1"/>
<dbReference type="InterPro" id="IPR011050">
    <property type="entry name" value="Pectin_lyase_fold/virulence"/>
</dbReference>
<name>A0A327WRN1_LARAB</name>
<accession>A0A327WRN1</accession>
<dbReference type="Gene3D" id="2.60.120.260">
    <property type="entry name" value="Galactose-binding domain-like"/>
    <property type="match status" value="1"/>
</dbReference>
<dbReference type="NCBIfam" id="TIGR03804">
    <property type="entry name" value="para_beta_helix"/>
    <property type="match status" value="1"/>
</dbReference>
<proteinExistence type="predicted"/>
<evidence type="ECO:0000259" key="2">
    <source>
        <dbReference type="Pfam" id="PF18962"/>
    </source>
</evidence>
<evidence type="ECO:0000313" key="4">
    <source>
        <dbReference type="Proteomes" id="UP000248790"/>
    </source>
</evidence>
<keyword evidence="4" id="KW-1185">Reference proteome</keyword>
<dbReference type="EMBL" id="QLMC01000005">
    <property type="protein sequence ID" value="RAJ94596.1"/>
    <property type="molecule type" value="Genomic_DNA"/>
</dbReference>
<dbReference type="InterPro" id="IPR022441">
    <property type="entry name" value="Para_beta_helix_rpt-2"/>
</dbReference>
<dbReference type="InterPro" id="IPR026444">
    <property type="entry name" value="Secre_tail"/>
</dbReference>
<dbReference type="InterPro" id="IPR008979">
    <property type="entry name" value="Galactose-bd-like_sf"/>
</dbReference>